<keyword evidence="3" id="KW-1185">Reference proteome</keyword>
<feature type="transmembrane region" description="Helical" evidence="1">
    <location>
        <begin position="188"/>
        <end position="207"/>
    </location>
</feature>
<organism evidence="2 3">
    <name type="scientific">Paenibacillus apii</name>
    <dbReference type="NCBI Taxonomy" id="1850370"/>
    <lineage>
        <taxon>Bacteria</taxon>
        <taxon>Bacillati</taxon>
        <taxon>Bacillota</taxon>
        <taxon>Bacilli</taxon>
        <taxon>Bacillales</taxon>
        <taxon>Paenibacillaceae</taxon>
        <taxon>Paenibacillus</taxon>
    </lineage>
</organism>
<feature type="transmembrane region" description="Helical" evidence="1">
    <location>
        <begin position="359"/>
        <end position="381"/>
    </location>
</feature>
<evidence type="ECO:0000256" key="1">
    <source>
        <dbReference type="SAM" id="Phobius"/>
    </source>
</evidence>
<keyword evidence="1" id="KW-0472">Membrane</keyword>
<proteinExistence type="predicted"/>
<dbReference type="RefSeq" id="WP_165096967.1">
    <property type="nucleotide sequence ID" value="NZ_JAAKGU010000003.1"/>
</dbReference>
<feature type="transmembrane region" description="Helical" evidence="1">
    <location>
        <begin position="6"/>
        <end position="23"/>
    </location>
</feature>
<name>A0A6M1PKU1_9BACL</name>
<keyword evidence="1" id="KW-1133">Transmembrane helix</keyword>
<sequence length="523" mass="53900">MLMITMSHVVYGLVTLSVILVMLFKRGVVIPTLIGTFLIGWIYTGSSISGFKTVFNANLTAARELFVIFLIITFMVALLGSMRDIGADRRMLQPIQKWMVNGHMAYFLLAAITFIISLFFWPTPAVPLIGALLFPAAIRAGLPPMGAAMAVALAGQGMALSSDYVMQTAPKMSATAAGVAVSSVADKALVLSLITGVIAIGGSYLMIRKSIRKKSFETADSSLVFGEAGRTQYPAQGVPAAAITSDEPAAKVLSVNASASGSVRLEDSELSAAYAEAAAAVDTLDPSMMKWSKLFAVLVPLAMFGVMAVMVVSKFSGSGGALIGGDGAAFIGGVAVMLLIICSTAFHKVKALDSIGDHLVEGFVFAFKAMGPVIPIAGFFMLGSADFSGGILSLGEGATPPAFLFDMVSAMQQYIPSSTILTAFSILLIGILTGLDGSGFSGLPLTGSLSGALAEHVNADPSTLAAIGQMGAIWAGGGTLIAWSSLVAVAGFAGVSAIELARKNFLPVVVGLIVATVAGVLLW</sequence>
<dbReference type="EMBL" id="JAAKGU010000003">
    <property type="protein sequence ID" value="NGM82503.1"/>
    <property type="molecule type" value="Genomic_DNA"/>
</dbReference>
<accession>A0A6M1PKU1</accession>
<gene>
    <name evidence="2" type="ORF">G5B47_08740</name>
</gene>
<feature type="transmembrane region" description="Helical" evidence="1">
    <location>
        <begin position="103"/>
        <end position="121"/>
    </location>
</feature>
<feature type="transmembrane region" description="Helical" evidence="1">
    <location>
        <begin position="327"/>
        <end position="347"/>
    </location>
</feature>
<feature type="transmembrane region" description="Helical" evidence="1">
    <location>
        <begin position="294"/>
        <end position="315"/>
    </location>
</feature>
<dbReference type="AlphaFoldDB" id="A0A6M1PKU1"/>
<feature type="transmembrane region" description="Helical" evidence="1">
    <location>
        <begin position="28"/>
        <end position="45"/>
    </location>
</feature>
<feature type="transmembrane region" description="Helical" evidence="1">
    <location>
        <begin position="472"/>
        <end position="493"/>
    </location>
</feature>
<evidence type="ECO:0000313" key="3">
    <source>
        <dbReference type="Proteomes" id="UP000480151"/>
    </source>
</evidence>
<protein>
    <submittedName>
        <fullName evidence="2">Uncharacterized protein</fullName>
    </submittedName>
</protein>
<feature type="transmembrane region" description="Helical" evidence="1">
    <location>
        <begin position="65"/>
        <end position="82"/>
    </location>
</feature>
<dbReference type="Proteomes" id="UP000480151">
    <property type="component" value="Unassembled WGS sequence"/>
</dbReference>
<reference evidence="2 3" key="1">
    <citation type="submission" date="2020-02" db="EMBL/GenBank/DDBJ databases">
        <authorList>
            <person name="Gao J."/>
            <person name="Sun J."/>
        </authorList>
    </citation>
    <scope>NUCLEOTIDE SEQUENCE [LARGE SCALE GENOMIC DNA]</scope>
    <source>
        <strain evidence="2 3">7124</strain>
    </source>
</reference>
<keyword evidence="1" id="KW-0812">Transmembrane</keyword>
<feature type="transmembrane region" description="Helical" evidence="1">
    <location>
        <begin position="505"/>
        <end position="522"/>
    </location>
</feature>
<comment type="caution">
    <text evidence="2">The sequence shown here is derived from an EMBL/GenBank/DDBJ whole genome shotgun (WGS) entry which is preliminary data.</text>
</comment>
<evidence type="ECO:0000313" key="2">
    <source>
        <dbReference type="EMBL" id="NGM82503.1"/>
    </source>
</evidence>
<feature type="transmembrane region" description="Helical" evidence="1">
    <location>
        <begin position="417"/>
        <end position="435"/>
    </location>
</feature>